<dbReference type="AlphaFoldDB" id="A0A0D7B4E9"/>
<feature type="non-terminal residue" evidence="7">
    <location>
        <position position="85"/>
    </location>
</feature>
<dbReference type="GO" id="GO:0005576">
    <property type="term" value="C:extracellular region"/>
    <property type="evidence" value="ECO:0007669"/>
    <property type="project" value="UniProtKB-SubCell"/>
</dbReference>
<evidence type="ECO:0000256" key="2">
    <source>
        <dbReference type="ARBA" id="ARBA00022525"/>
    </source>
</evidence>
<dbReference type="OrthoDB" id="3065412at2759"/>
<dbReference type="InterPro" id="IPR008427">
    <property type="entry name" value="Extracellular_membr_CFEM_dom"/>
</dbReference>
<protein>
    <recommendedName>
        <fullName evidence="6">CFEM domain-containing protein</fullName>
    </recommendedName>
</protein>
<accession>A0A0D7B4E9</accession>
<reference evidence="7 8" key="1">
    <citation type="journal article" date="2015" name="Fungal Genet. Biol.">
        <title>Evolution of novel wood decay mechanisms in Agaricales revealed by the genome sequences of Fistulina hepatica and Cylindrobasidium torrendii.</title>
        <authorList>
            <person name="Floudas D."/>
            <person name="Held B.W."/>
            <person name="Riley R."/>
            <person name="Nagy L.G."/>
            <person name="Koehler G."/>
            <person name="Ransdell A.S."/>
            <person name="Younus H."/>
            <person name="Chow J."/>
            <person name="Chiniquy J."/>
            <person name="Lipzen A."/>
            <person name="Tritt A."/>
            <person name="Sun H."/>
            <person name="Haridas S."/>
            <person name="LaButti K."/>
            <person name="Ohm R.A."/>
            <person name="Kues U."/>
            <person name="Blanchette R.A."/>
            <person name="Grigoriev I.V."/>
            <person name="Minto R.E."/>
            <person name="Hibbett D.S."/>
        </authorList>
    </citation>
    <scope>NUCLEOTIDE SEQUENCE [LARGE SCALE GENOMIC DNA]</scope>
    <source>
        <strain evidence="7 8">FP15055 ss-10</strain>
    </source>
</reference>
<feature type="signal peptide" evidence="5">
    <location>
        <begin position="1"/>
        <end position="15"/>
    </location>
</feature>
<keyword evidence="4" id="KW-1015">Disulfide bond</keyword>
<evidence type="ECO:0000259" key="6">
    <source>
        <dbReference type="PROSITE" id="PS52012"/>
    </source>
</evidence>
<evidence type="ECO:0000313" key="8">
    <source>
        <dbReference type="Proteomes" id="UP000054007"/>
    </source>
</evidence>
<evidence type="ECO:0000256" key="5">
    <source>
        <dbReference type="SAM" id="SignalP"/>
    </source>
</evidence>
<evidence type="ECO:0000256" key="4">
    <source>
        <dbReference type="ARBA" id="ARBA00023157"/>
    </source>
</evidence>
<keyword evidence="3 5" id="KW-0732">Signal</keyword>
<dbReference type="EMBL" id="KN880593">
    <property type="protein sequence ID" value="KIY65357.1"/>
    <property type="molecule type" value="Genomic_DNA"/>
</dbReference>
<sequence>MQFTVLLAFATAASASVVGLSRRQYPDCTASCLQSVDLHGCGVSEPDCLCNNEDYVKETTECFVNACHGDEQQQALEVANAVCAA</sequence>
<evidence type="ECO:0000313" key="7">
    <source>
        <dbReference type="EMBL" id="KIY65357.1"/>
    </source>
</evidence>
<proteinExistence type="predicted"/>
<evidence type="ECO:0000256" key="3">
    <source>
        <dbReference type="ARBA" id="ARBA00022729"/>
    </source>
</evidence>
<feature type="domain" description="CFEM" evidence="6">
    <location>
        <begin position="1"/>
        <end position="85"/>
    </location>
</feature>
<dbReference type="STRING" id="1314674.A0A0D7B4E9"/>
<name>A0A0D7B4E9_9AGAR</name>
<dbReference type="Pfam" id="PF05730">
    <property type="entry name" value="CFEM"/>
    <property type="match status" value="1"/>
</dbReference>
<comment type="subcellular location">
    <subcellularLocation>
        <location evidence="1">Secreted</location>
    </subcellularLocation>
</comment>
<dbReference type="Proteomes" id="UP000054007">
    <property type="component" value="Unassembled WGS sequence"/>
</dbReference>
<feature type="chain" id="PRO_5012587971" description="CFEM domain-containing protein" evidence="5">
    <location>
        <begin position="16"/>
        <end position="85"/>
    </location>
</feature>
<evidence type="ECO:0000256" key="1">
    <source>
        <dbReference type="ARBA" id="ARBA00004613"/>
    </source>
</evidence>
<gene>
    <name evidence="7" type="ORF">CYLTODRAFT_328192</name>
</gene>
<keyword evidence="8" id="KW-1185">Reference proteome</keyword>
<dbReference type="PROSITE" id="PS52012">
    <property type="entry name" value="CFEM"/>
    <property type="match status" value="1"/>
</dbReference>
<keyword evidence="2" id="KW-0964">Secreted</keyword>
<organism evidence="7 8">
    <name type="scientific">Cylindrobasidium torrendii FP15055 ss-10</name>
    <dbReference type="NCBI Taxonomy" id="1314674"/>
    <lineage>
        <taxon>Eukaryota</taxon>
        <taxon>Fungi</taxon>
        <taxon>Dikarya</taxon>
        <taxon>Basidiomycota</taxon>
        <taxon>Agaricomycotina</taxon>
        <taxon>Agaricomycetes</taxon>
        <taxon>Agaricomycetidae</taxon>
        <taxon>Agaricales</taxon>
        <taxon>Marasmiineae</taxon>
        <taxon>Physalacriaceae</taxon>
        <taxon>Cylindrobasidium</taxon>
    </lineage>
</organism>